<dbReference type="AlphaFoldDB" id="A0A8S1PGP5"/>
<dbReference type="Proteomes" id="UP000692954">
    <property type="component" value="Unassembled WGS sequence"/>
</dbReference>
<evidence type="ECO:0000313" key="2">
    <source>
        <dbReference type="EMBL" id="CAD8102114.1"/>
    </source>
</evidence>
<feature type="region of interest" description="Disordered" evidence="1">
    <location>
        <begin position="64"/>
        <end position="104"/>
    </location>
</feature>
<evidence type="ECO:0000256" key="1">
    <source>
        <dbReference type="SAM" id="MobiDB-lite"/>
    </source>
</evidence>
<comment type="caution">
    <text evidence="2">The sequence shown here is derived from an EMBL/GenBank/DDBJ whole genome shotgun (WGS) entry which is preliminary data.</text>
</comment>
<dbReference type="EMBL" id="CAJJDN010000077">
    <property type="protein sequence ID" value="CAD8102114.1"/>
    <property type="molecule type" value="Genomic_DNA"/>
</dbReference>
<keyword evidence="3" id="KW-1185">Reference proteome</keyword>
<feature type="compositionally biased region" description="Basic residues" evidence="1">
    <location>
        <begin position="198"/>
        <end position="220"/>
    </location>
</feature>
<reference evidence="2" key="1">
    <citation type="submission" date="2021-01" db="EMBL/GenBank/DDBJ databases">
        <authorList>
            <consortium name="Genoscope - CEA"/>
            <person name="William W."/>
        </authorList>
    </citation>
    <scope>NUCLEOTIDE SEQUENCE</scope>
</reference>
<feature type="region of interest" description="Disordered" evidence="1">
    <location>
        <begin position="140"/>
        <end position="220"/>
    </location>
</feature>
<evidence type="ECO:0000313" key="3">
    <source>
        <dbReference type="Proteomes" id="UP000692954"/>
    </source>
</evidence>
<name>A0A8S1PGP5_9CILI</name>
<dbReference type="OrthoDB" id="307565at2759"/>
<gene>
    <name evidence="2" type="ORF">PSON_ATCC_30995.1.T0770091</name>
</gene>
<feature type="compositionally biased region" description="Basic and acidic residues" evidence="1">
    <location>
        <begin position="64"/>
        <end position="73"/>
    </location>
</feature>
<feature type="compositionally biased region" description="Polar residues" evidence="1">
    <location>
        <begin position="88"/>
        <end position="102"/>
    </location>
</feature>
<proteinExistence type="predicted"/>
<feature type="compositionally biased region" description="Basic and acidic residues" evidence="1">
    <location>
        <begin position="140"/>
        <end position="156"/>
    </location>
</feature>
<protein>
    <submittedName>
        <fullName evidence="2">Uncharacterized protein</fullName>
    </submittedName>
</protein>
<sequence>MEGSELLKYQLNLMANDQPSIGFNVFFHEQFFNAGTSSSKKNLEQTEKIIEQWKKLTDEDKMQWQQKEEELKNQIKNKNSQKSKQSQTRQDNQNRSKSNGNVQEHKAIEEIQNSIQSLKFDEAKQNYKKRISEKLQEVKDINDQNEDKHVEKDEKIQQQQNNKKNTSRKKKESLDKEDNDEDYVVAIKESKKSNARQSKPRTSRTRPKSGQKSGCGKRRM</sequence>
<organism evidence="2 3">
    <name type="scientific">Paramecium sonneborni</name>
    <dbReference type="NCBI Taxonomy" id="65129"/>
    <lineage>
        <taxon>Eukaryota</taxon>
        <taxon>Sar</taxon>
        <taxon>Alveolata</taxon>
        <taxon>Ciliophora</taxon>
        <taxon>Intramacronucleata</taxon>
        <taxon>Oligohymenophorea</taxon>
        <taxon>Peniculida</taxon>
        <taxon>Parameciidae</taxon>
        <taxon>Paramecium</taxon>
    </lineage>
</organism>
<feature type="compositionally biased region" description="Low complexity" evidence="1">
    <location>
        <begin position="74"/>
        <end position="87"/>
    </location>
</feature>
<accession>A0A8S1PGP5</accession>